<dbReference type="EMBL" id="JAFMYW010000001">
    <property type="protein sequence ID" value="MBO0947227.1"/>
    <property type="molecule type" value="Genomic_DNA"/>
</dbReference>
<dbReference type="Proteomes" id="UP000664628">
    <property type="component" value="Unassembled WGS sequence"/>
</dbReference>
<comment type="caution">
    <text evidence="1">The sequence shown here is derived from an EMBL/GenBank/DDBJ whole genome shotgun (WGS) entry which is preliminary data.</text>
</comment>
<proteinExistence type="predicted"/>
<dbReference type="RefSeq" id="WP_207327144.1">
    <property type="nucleotide sequence ID" value="NZ_JAFMYW010000001.1"/>
</dbReference>
<name>A0ABS3JB61_9BACT</name>
<accession>A0ABS3JB61</accession>
<keyword evidence="2" id="KW-1185">Reference proteome</keyword>
<sequence length="64" mass="7283">MATMNESPQSPENQAGFYQIITETLYNVLRQDGGEWASPEQVDEVLDTINHFEAKRVKVLESVK</sequence>
<gene>
    <name evidence="1" type="ORF">J2I46_01440</name>
</gene>
<organism evidence="1 2">
    <name type="scientific">Fibrella forsythiae</name>
    <dbReference type="NCBI Taxonomy" id="2817061"/>
    <lineage>
        <taxon>Bacteria</taxon>
        <taxon>Pseudomonadati</taxon>
        <taxon>Bacteroidota</taxon>
        <taxon>Cytophagia</taxon>
        <taxon>Cytophagales</taxon>
        <taxon>Spirosomataceae</taxon>
        <taxon>Fibrella</taxon>
    </lineage>
</organism>
<protein>
    <submittedName>
        <fullName evidence="1">Uncharacterized protein</fullName>
    </submittedName>
</protein>
<evidence type="ECO:0000313" key="2">
    <source>
        <dbReference type="Proteomes" id="UP000664628"/>
    </source>
</evidence>
<reference evidence="1 2" key="1">
    <citation type="submission" date="2021-03" db="EMBL/GenBank/DDBJ databases">
        <title>Fibrella sp. HMF5405 genome sequencing and assembly.</title>
        <authorList>
            <person name="Kang H."/>
            <person name="Kim H."/>
            <person name="Bae S."/>
            <person name="Joh K."/>
        </authorList>
    </citation>
    <scope>NUCLEOTIDE SEQUENCE [LARGE SCALE GENOMIC DNA]</scope>
    <source>
        <strain evidence="1 2">HMF5405</strain>
    </source>
</reference>
<evidence type="ECO:0000313" key="1">
    <source>
        <dbReference type="EMBL" id="MBO0947227.1"/>
    </source>
</evidence>